<comment type="pathway">
    <text evidence="3 11">Cofactor biosynthesis; thiamine diphosphate biosynthesis; 4-methyl-5-(2-phosphoethyl)-thiazole from 5-(2-hydroxyethyl)-4-methylthiazole: step 1/1.</text>
</comment>
<reference evidence="12" key="1">
    <citation type="submission" date="2022-10" db="EMBL/GenBank/DDBJ databases">
        <title>Whole-Genome Sequencing of Brachybacterium huguangmaarense BRM-3, Isolated from Betula schmidtii.</title>
        <authorList>
            <person name="Haam D."/>
        </authorList>
    </citation>
    <scope>NUCLEOTIDE SEQUENCE</scope>
    <source>
        <strain evidence="12">BRM-3</strain>
    </source>
</reference>
<feature type="binding site" evidence="11">
    <location>
        <position position="182"/>
    </location>
    <ligand>
        <name>ATP</name>
        <dbReference type="ChEBI" id="CHEBI:30616"/>
    </ligand>
</feature>
<sequence length="283" mass="27492">MNASSAASLLPSAGAPSSGAPWIACLGRVREAAPLVHCLTNTVVQQITANALLAAGASPAMVDHPEEAPLFAAAASGVLVNLGTVSPHQVEAMPRAARAAAESATPWVLDPVAVGGLPVRTRLAHTLTAIGPTAIRANASEVLALGGVGDGGRGPDSTATPDVALDAARALARDTGGVVAVSGERDLVVSAGRTTWITGGDPLLTRVTGTGCALGAITAAVLGACPAADPHDAVVAAHALVAAAGSRGAHGATGPGSFAVAWLDALGALAPDDVVAAVLVEES</sequence>
<keyword evidence="8 11" id="KW-0067">ATP-binding</keyword>
<comment type="function">
    <text evidence="11">Catalyzes the phosphorylation of the hydroxyl group of 4-methyl-5-beta-hydroxyethylthiazole (THZ).</text>
</comment>
<keyword evidence="4 11" id="KW-0808">Transferase</keyword>
<evidence type="ECO:0000256" key="8">
    <source>
        <dbReference type="ARBA" id="ARBA00022840"/>
    </source>
</evidence>
<gene>
    <name evidence="11 12" type="primary">thiM</name>
    <name evidence="12" type="ORF">BRM3_01595</name>
</gene>
<evidence type="ECO:0000256" key="3">
    <source>
        <dbReference type="ARBA" id="ARBA00004868"/>
    </source>
</evidence>
<feature type="binding site" evidence="11">
    <location>
        <position position="209"/>
    </location>
    <ligand>
        <name>substrate</name>
    </ligand>
</feature>
<keyword evidence="10 11" id="KW-0784">Thiamine biosynthesis</keyword>
<dbReference type="Gene3D" id="3.40.1190.20">
    <property type="match status" value="1"/>
</dbReference>
<dbReference type="PIRSF" id="PIRSF000513">
    <property type="entry name" value="Thz_kinase"/>
    <property type="match status" value="1"/>
</dbReference>
<evidence type="ECO:0000256" key="11">
    <source>
        <dbReference type="HAMAP-Rule" id="MF_00228"/>
    </source>
</evidence>
<dbReference type="CDD" id="cd01170">
    <property type="entry name" value="THZ_kinase"/>
    <property type="match status" value="1"/>
</dbReference>
<keyword evidence="13" id="KW-1185">Reference proteome</keyword>
<comment type="catalytic activity">
    <reaction evidence="1 11">
        <text>5-(2-hydroxyethyl)-4-methylthiazole + ATP = 4-methyl-5-(2-phosphooxyethyl)-thiazole + ADP + H(+)</text>
        <dbReference type="Rhea" id="RHEA:24212"/>
        <dbReference type="ChEBI" id="CHEBI:15378"/>
        <dbReference type="ChEBI" id="CHEBI:17957"/>
        <dbReference type="ChEBI" id="CHEBI:30616"/>
        <dbReference type="ChEBI" id="CHEBI:58296"/>
        <dbReference type="ChEBI" id="CHEBI:456216"/>
        <dbReference type="EC" id="2.7.1.50"/>
    </reaction>
</comment>
<keyword evidence="7 11" id="KW-0418">Kinase</keyword>
<dbReference type="SUPFAM" id="SSF53613">
    <property type="entry name" value="Ribokinase-like"/>
    <property type="match status" value="1"/>
</dbReference>
<protein>
    <recommendedName>
        <fullName evidence="11">Hydroxyethylthiazole kinase</fullName>
        <ecNumber evidence="11">2.7.1.50</ecNumber>
    </recommendedName>
    <alternativeName>
        <fullName evidence="11">4-methyl-5-beta-hydroxyethylthiazole kinase</fullName>
        <shortName evidence="11">TH kinase</shortName>
        <shortName evidence="11">Thz kinase</shortName>
    </alternativeName>
</protein>
<evidence type="ECO:0000256" key="5">
    <source>
        <dbReference type="ARBA" id="ARBA00022723"/>
    </source>
</evidence>
<accession>A0ABY6G226</accession>
<proteinExistence type="inferred from homology"/>
<keyword evidence="9 11" id="KW-0460">Magnesium</keyword>
<feature type="binding site" evidence="11">
    <location>
        <position position="136"/>
    </location>
    <ligand>
        <name>ATP</name>
        <dbReference type="ChEBI" id="CHEBI:30616"/>
    </ligand>
</feature>
<organism evidence="12 13">
    <name type="scientific">Brachybacterium huguangmaarense</name>
    <dbReference type="NCBI Taxonomy" id="1652028"/>
    <lineage>
        <taxon>Bacteria</taxon>
        <taxon>Bacillati</taxon>
        <taxon>Actinomycetota</taxon>
        <taxon>Actinomycetes</taxon>
        <taxon>Micrococcales</taxon>
        <taxon>Dermabacteraceae</taxon>
        <taxon>Brachybacterium</taxon>
    </lineage>
</organism>
<dbReference type="RefSeq" id="WP_263594366.1">
    <property type="nucleotide sequence ID" value="NZ_CP107020.1"/>
</dbReference>
<feature type="binding site" evidence="11">
    <location>
        <position position="61"/>
    </location>
    <ligand>
        <name>substrate</name>
    </ligand>
</feature>
<dbReference type="Pfam" id="PF02110">
    <property type="entry name" value="HK"/>
    <property type="match status" value="1"/>
</dbReference>
<keyword evidence="6 11" id="KW-0547">Nucleotide-binding</keyword>
<evidence type="ECO:0000256" key="6">
    <source>
        <dbReference type="ARBA" id="ARBA00022741"/>
    </source>
</evidence>
<evidence type="ECO:0000313" key="12">
    <source>
        <dbReference type="EMBL" id="UYG17157.1"/>
    </source>
</evidence>
<evidence type="ECO:0000256" key="4">
    <source>
        <dbReference type="ARBA" id="ARBA00022679"/>
    </source>
</evidence>
<comment type="cofactor">
    <cofactor evidence="2 11">
        <name>Mg(2+)</name>
        <dbReference type="ChEBI" id="CHEBI:18420"/>
    </cofactor>
</comment>
<keyword evidence="5 11" id="KW-0479">Metal-binding</keyword>
<dbReference type="PRINTS" id="PR01099">
    <property type="entry name" value="HYETHTZKNASE"/>
</dbReference>
<evidence type="ECO:0000256" key="1">
    <source>
        <dbReference type="ARBA" id="ARBA00001771"/>
    </source>
</evidence>
<evidence type="ECO:0000256" key="9">
    <source>
        <dbReference type="ARBA" id="ARBA00022842"/>
    </source>
</evidence>
<dbReference type="Proteomes" id="UP001164305">
    <property type="component" value="Chromosome"/>
</dbReference>
<evidence type="ECO:0000313" key="13">
    <source>
        <dbReference type="Proteomes" id="UP001164305"/>
    </source>
</evidence>
<dbReference type="EMBL" id="CP107020">
    <property type="protein sequence ID" value="UYG17157.1"/>
    <property type="molecule type" value="Genomic_DNA"/>
</dbReference>
<dbReference type="InterPro" id="IPR029056">
    <property type="entry name" value="Ribokinase-like"/>
</dbReference>
<dbReference type="HAMAP" id="MF_00228">
    <property type="entry name" value="Thz_kinase"/>
    <property type="match status" value="1"/>
</dbReference>
<evidence type="ECO:0000256" key="10">
    <source>
        <dbReference type="ARBA" id="ARBA00022977"/>
    </source>
</evidence>
<dbReference type="EC" id="2.7.1.50" evidence="11"/>
<dbReference type="GO" id="GO:0004417">
    <property type="term" value="F:hydroxyethylthiazole kinase activity"/>
    <property type="evidence" value="ECO:0007669"/>
    <property type="project" value="UniProtKB-EC"/>
</dbReference>
<dbReference type="NCBIfam" id="NF006830">
    <property type="entry name" value="PRK09355.1"/>
    <property type="match status" value="1"/>
</dbReference>
<dbReference type="InterPro" id="IPR000417">
    <property type="entry name" value="Hyethyz_kinase"/>
</dbReference>
<evidence type="ECO:0000256" key="7">
    <source>
        <dbReference type="ARBA" id="ARBA00022777"/>
    </source>
</evidence>
<comment type="similarity">
    <text evidence="11">Belongs to the Thz kinase family.</text>
</comment>
<name>A0ABY6G226_9MICO</name>
<evidence type="ECO:0000256" key="2">
    <source>
        <dbReference type="ARBA" id="ARBA00001946"/>
    </source>
</evidence>